<evidence type="ECO:0000313" key="3">
    <source>
        <dbReference type="Proteomes" id="UP001521785"/>
    </source>
</evidence>
<accession>A0ABR3RDR7</accession>
<feature type="region of interest" description="Disordered" evidence="1">
    <location>
        <begin position="251"/>
        <end position="315"/>
    </location>
</feature>
<dbReference type="EMBL" id="JAKJXO020000007">
    <property type="protein sequence ID" value="KAL1602573.1"/>
    <property type="molecule type" value="Genomic_DNA"/>
</dbReference>
<keyword evidence="3" id="KW-1185">Reference proteome</keyword>
<comment type="caution">
    <text evidence="2">The sequence shown here is derived from an EMBL/GenBank/DDBJ whole genome shotgun (WGS) entry which is preliminary data.</text>
</comment>
<proteinExistence type="predicted"/>
<name>A0ABR3RDR7_9PLEO</name>
<dbReference type="Proteomes" id="UP001521785">
    <property type="component" value="Unassembled WGS sequence"/>
</dbReference>
<evidence type="ECO:0000256" key="1">
    <source>
        <dbReference type="SAM" id="MobiDB-lite"/>
    </source>
</evidence>
<sequence length="337" mass="36904">MRQLVPSRGGRRKSRPYPGLQIEGLPKPPQNQYQQAMAYVDGIVRKTTDTLLMLPTDMGARQEIPEDLRGNKPVSTLTHSKIAPPSPILQSLQSNREGGYFSITPGLRDAERQQGMMSRHTSQAASSERAAESQEFYGKDNVARTPGEQEIVEAMQGLKIFSGLRPGSRQSPSSLFEASVPLKKRHVNNPACATLATTDTQAYRETSIASVAESSNTYRETLCPQEVAEFDQAALGKVAYDDEITRHITDKTTPPAALPESTPEQNVPQDTVQVVKSATKATDKNGSFEDLSLDSPTSDSSASSVESARSDDDFEKVNAEIYETLRNGQPSAWTNWI</sequence>
<evidence type="ECO:0000313" key="2">
    <source>
        <dbReference type="EMBL" id="KAL1602573.1"/>
    </source>
</evidence>
<protein>
    <submittedName>
        <fullName evidence="2">Uncharacterized protein</fullName>
    </submittedName>
</protein>
<organism evidence="2 3">
    <name type="scientific">Paraconiothyrium brasiliense</name>
    <dbReference type="NCBI Taxonomy" id="300254"/>
    <lineage>
        <taxon>Eukaryota</taxon>
        <taxon>Fungi</taxon>
        <taxon>Dikarya</taxon>
        <taxon>Ascomycota</taxon>
        <taxon>Pezizomycotina</taxon>
        <taxon>Dothideomycetes</taxon>
        <taxon>Pleosporomycetidae</taxon>
        <taxon>Pleosporales</taxon>
        <taxon>Massarineae</taxon>
        <taxon>Didymosphaeriaceae</taxon>
        <taxon>Paraconiothyrium</taxon>
    </lineage>
</organism>
<gene>
    <name evidence="2" type="ORF">SLS60_005989</name>
</gene>
<feature type="region of interest" description="Disordered" evidence="1">
    <location>
        <begin position="112"/>
        <end position="135"/>
    </location>
</feature>
<feature type="compositionally biased region" description="Low complexity" evidence="1">
    <location>
        <begin position="293"/>
        <end position="307"/>
    </location>
</feature>
<reference evidence="2 3" key="1">
    <citation type="submission" date="2024-02" db="EMBL/GenBank/DDBJ databases">
        <title>De novo assembly and annotation of 12 fungi associated with fruit tree decline syndrome in Ontario, Canada.</title>
        <authorList>
            <person name="Sulman M."/>
            <person name="Ellouze W."/>
            <person name="Ilyukhin E."/>
        </authorList>
    </citation>
    <scope>NUCLEOTIDE SEQUENCE [LARGE SCALE GENOMIC DNA]</scope>
    <source>
        <strain evidence="2 3">M42-189</strain>
    </source>
</reference>
<feature type="compositionally biased region" description="Polar residues" evidence="1">
    <location>
        <begin position="262"/>
        <end position="280"/>
    </location>
</feature>
<feature type="region of interest" description="Disordered" evidence="1">
    <location>
        <begin position="1"/>
        <end position="29"/>
    </location>
</feature>